<dbReference type="Gene3D" id="3.40.190.10">
    <property type="entry name" value="Periplasmic binding protein-like II"/>
    <property type="match status" value="2"/>
</dbReference>
<proteinExistence type="predicted"/>
<organism evidence="1">
    <name type="scientific">marine metagenome</name>
    <dbReference type="NCBI Taxonomy" id="408172"/>
    <lineage>
        <taxon>unclassified sequences</taxon>
        <taxon>metagenomes</taxon>
        <taxon>ecological metagenomes</taxon>
    </lineage>
</organism>
<reference evidence="1" key="1">
    <citation type="submission" date="2018-05" db="EMBL/GenBank/DDBJ databases">
        <authorList>
            <person name="Lanie J.A."/>
            <person name="Ng W.-L."/>
            <person name="Kazmierczak K.M."/>
            <person name="Andrzejewski T.M."/>
            <person name="Davidsen T.M."/>
            <person name="Wayne K.J."/>
            <person name="Tettelin H."/>
            <person name="Glass J.I."/>
            <person name="Rusch D."/>
            <person name="Podicherti R."/>
            <person name="Tsui H.-C.T."/>
            <person name="Winkler M.E."/>
        </authorList>
    </citation>
    <scope>NUCLEOTIDE SEQUENCE</scope>
</reference>
<gene>
    <name evidence="1" type="ORF">METZ01_LOCUS29378</name>
</gene>
<dbReference type="PANTHER" id="PTHR30632">
    <property type="entry name" value="MOLYBDATE-BINDING PERIPLASMIC PROTEIN"/>
    <property type="match status" value="1"/>
</dbReference>
<dbReference type="EMBL" id="UINC01001282">
    <property type="protein sequence ID" value="SUZ76524.1"/>
    <property type="molecule type" value="Genomic_DNA"/>
</dbReference>
<dbReference type="AlphaFoldDB" id="A0A381QCE0"/>
<dbReference type="PANTHER" id="PTHR30632:SF11">
    <property type="entry name" value="BLR4797 PROTEIN"/>
    <property type="match status" value="1"/>
</dbReference>
<dbReference type="SUPFAM" id="SSF53850">
    <property type="entry name" value="Periplasmic binding protein-like II"/>
    <property type="match status" value="1"/>
</dbReference>
<dbReference type="GO" id="GO:0015689">
    <property type="term" value="P:molybdate ion transport"/>
    <property type="evidence" value="ECO:0007669"/>
    <property type="project" value="TreeGrafter"/>
</dbReference>
<evidence type="ECO:0000313" key="1">
    <source>
        <dbReference type="EMBL" id="SUZ76524.1"/>
    </source>
</evidence>
<accession>A0A381QCE0</accession>
<dbReference type="GO" id="GO:0030973">
    <property type="term" value="F:molybdate ion binding"/>
    <property type="evidence" value="ECO:0007669"/>
    <property type="project" value="TreeGrafter"/>
</dbReference>
<dbReference type="Pfam" id="PF13531">
    <property type="entry name" value="SBP_bac_11"/>
    <property type="match status" value="1"/>
</dbReference>
<evidence type="ECO:0008006" key="2">
    <source>
        <dbReference type="Google" id="ProtNLM"/>
    </source>
</evidence>
<name>A0A381QCE0_9ZZZZ</name>
<protein>
    <recommendedName>
        <fullName evidence="2">PBP domain-containing protein</fullName>
    </recommendedName>
</protein>
<dbReference type="InterPro" id="IPR050682">
    <property type="entry name" value="ModA/WtpA"/>
</dbReference>
<sequence>MTSGTTGEHRGVRKKAWPALSFVGLLVATTLLAAAFQAPARLDVMSSGGFTAAYLELSKAFSEQTGVVLDTVYGASMGGATSAIPSRLQRDEAADVVILAGEALALLVGSGQVVADSRVDLASSRIGMAVRHGTAIPNIRTIEAFTQTLLQTKSLAYSASASGTYLSTVLFPRLGIGEQIAHKSIRVVGERVGTVVARGDADIGFQQVSELLPIEGITYAGPIPDEAQKITVFAAGVTTSAKDPDTAKRLIAFLSSPNAAPIITKTGMTPQLSIPSR</sequence>